<evidence type="ECO:0008006" key="3">
    <source>
        <dbReference type="Google" id="ProtNLM"/>
    </source>
</evidence>
<dbReference type="RefSeq" id="WP_095111950.1">
    <property type="nucleotide sequence ID" value="NZ_MOBY01000032.1"/>
</dbReference>
<dbReference type="EMBL" id="MOBY01000032">
    <property type="protein sequence ID" value="RON89045.1"/>
    <property type="molecule type" value="Genomic_DNA"/>
</dbReference>
<name>A0A423MUX2_PSEFL</name>
<dbReference type="Pfam" id="PF13990">
    <property type="entry name" value="YjcZ"/>
    <property type="match status" value="1"/>
</dbReference>
<reference evidence="1 2" key="1">
    <citation type="submission" date="2016-10" db="EMBL/GenBank/DDBJ databases">
        <title>Comparative genome analysis of multiple Pseudomonas spp. focuses on biocontrol and plant growth promoting traits.</title>
        <authorList>
            <person name="Tao X.-Y."/>
            <person name="Taylor C.G."/>
        </authorList>
    </citation>
    <scope>NUCLEOTIDE SEQUENCE [LARGE SCALE GENOMIC DNA]</scope>
    <source>
        <strain evidence="1 2">2F9</strain>
    </source>
</reference>
<protein>
    <recommendedName>
        <fullName evidence="3">Chemotaxis protein</fullName>
    </recommendedName>
</protein>
<organism evidence="1 2">
    <name type="scientific">Pseudomonas fluorescens</name>
    <dbReference type="NCBI Taxonomy" id="294"/>
    <lineage>
        <taxon>Bacteria</taxon>
        <taxon>Pseudomonadati</taxon>
        <taxon>Pseudomonadota</taxon>
        <taxon>Gammaproteobacteria</taxon>
        <taxon>Pseudomonadales</taxon>
        <taxon>Pseudomonadaceae</taxon>
        <taxon>Pseudomonas</taxon>
    </lineage>
</organism>
<sequence>MSEQTPISPGSDICQTLTCLPEKFVVDFANGIDVARERQRYMAKRDGFFTRLFDGFTGQGDRNQAEINASLTDGVEGALNWLKDLSESLAKSNHAIVQVNTRVNALKHDVATLVDFSIESRQAINSLSQRLDERCDELDRNVARIDRLQQAHLHLDDVFGKWGAGRFNMFTLSGRCYAALEELRWGAFGDYCQTVSGHERQKQLERLANQAIIQMNKDAGISQGERIATRDRWLARPVGSVVSADGEDAIRYLGDWTDPYFTPFAFAASQTPEELPVHLPRIIAAPRVTEAMISELFLEAS</sequence>
<gene>
    <name evidence="1" type="ORF">BK672_26570</name>
</gene>
<dbReference type="InterPro" id="IPR025599">
    <property type="entry name" value="YjcZ"/>
</dbReference>
<evidence type="ECO:0000313" key="2">
    <source>
        <dbReference type="Proteomes" id="UP000283650"/>
    </source>
</evidence>
<accession>A0A423MUX2</accession>
<comment type="caution">
    <text evidence="1">The sequence shown here is derived from an EMBL/GenBank/DDBJ whole genome shotgun (WGS) entry which is preliminary data.</text>
</comment>
<evidence type="ECO:0000313" key="1">
    <source>
        <dbReference type="EMBL" id="RON89045.1"/>
    </source>
</evidence>
<dbReference type="Proteomes" id="UP000283650">
    <property type="component" value="Unassembled WGS sequence"/>
</dbReference>
<proteinExistence type="predicted"/>
<dbReference type="AlphaFoldDB" id="A0A423MUX2"/>